<dbReference type="RefSeq" id="WP_130539446.1">
    <property type="nucleotide sequence ID" value="NZ_CP042431.1"/>
</dbReference>
<proteinExistence type="predicted"/>
<feature type="signal peptide" evidence="2">
    <location>
        <begin position="1"/>
        <end position="23"/>
    </location>
</feature>
<dbReference type="GO" id="GO:0005975">
    <property type="term" value="P:carbohydrate metabolic process"/>
    <property type="evidence" value="ECO:0007669"/>
    <property type="project" value="UniProtKB-ARBA"/>
</dbReference>
<feature type="chain" id="PRO_5020888183" evidence="2">
    <location>
        <begin position="24"/>
        <end position="1097"/>
    </location>
</feature>
<dbReference type="Gene3D" id="3.30.379.10">
    <property type="entry name" value="Chitobiase/beta-hexosaminidase domain 2-like"/>
    <property type="match status" value="1"/>
</dbReference>
<dbReference type="EMBL" id="SGXA01000001">
    <property type="protein sequence ID" value="RZS75035.1"/>
    <property type="molecule type" value="Genomic_DNA"/>
</dbReference>
<evidence type="ECO:0000313" key="3">
    <source>
        <dbReference type="EMBL" id="RZS75035.1"/>
    </source>
</evidence>
<evidence type="ECO:0000313" key="4">
    <source>
        <dbReference type="Proteomes" id="UP000293874"/>
    </source>
</evidence>
<keyword evidence="2" id="KW-0732">Signal</keyword>
<dbReference type="OrthoDB" id="1099022at2"/>
<dbReference type="Gene3D" id="2.60.40.1190">
    <property type="match status" value="1"/>
</dbReference>
<dbReference type="AlphaFoldDB" id="A0A4Q7N395"/>
<comment type="caution">
    <text evidence="3">The sequence shown here is derived from an EMBL/GenBank/DDBJ whole genome shotgun (WGS) entry which is preliminary data.</text>
</comment>
<accession>A0A4Q7N395</accession>
<organism evidence="3 4">
    <name type="scientific">Pseudobacter ginsenosidimutans</name>
    <dbReference type="NCBI Taxonomy" id="661488"/>
    <lineage>
        <taxon>Bacteria</taxon>
        <taxon>Pseudomonadati</taxon>
        <taxon>Bacteroidota</taxon>
        <taxon>Chitinophagia</taxon>
        <taxon>Chitinophagales</taxon>
        <taxon>Chitinophagaceae</taxon>
        <taxon>Pseudobacter</taxon>
    </lineage>
</organism>
<dbReference type="SUPFAM" id="SSF55545">
    <property type="entry name" value="beta-N-acetylhexosaminidase-like domain"/>
    <property type="match status" value="1"/>
</dbReference>
<name>A0A4Q7N395_9BACT</name>
<gene>
    <name evidence="3" type="ORF">EV199_0893</name>
</gene>
<dbReference type="SUPFAM" id="SSF49344">
    <property type="entry name" value="CBD9-like"/>
    <property type="match status" value="1"/>
</dbReference>
<keyword evidence="1" id="KW-0378">Hydrolase</keyword>
<evidence type="ECO:0000256" key="1">
    <source>
        <dbReference type="ARBA" id="ARBA00022801"/>
    </source>
</evidence>
<dbReference type="Proteomes" id="UP000293874">
    <property type="component" value="Unassembled WGS sequence"/>
</dbReference>
<dbReference type="Pfam" id="PF16126">
    <property type="entry name" value="DUF4838"/>
    <property type="match status" value="1"/>
</dbReference>
<dbReference type="GO" id="GO:0016787">
    <property type="term" value="F:hydrolase activity"/>
    <property type="evidence" value="ECO:0007669"/>
    <property type="project" value="UniProtKB-KW"/>
</dbReference>
<sequence length="1097" mass="122175">MLKRFTLSAMTIFVMATASICKAQDLVIASPSQQASIYVNAGSASVSWYAALELQRCIQIMTGKTLAINSNPVSGAQIVIGTLANPLVSANAASMGLSGSNVNEEQTAVWRNGNNLFLAGKTARAALYATYTFLQDYLGVRWLWPGVSGEFIPVRSSVTVGSLAIFHTPKLPIRTLALTNQIATDYADNDAWMARNRMNVVGFKEGDTDTVTMKSRKQKGFLARIAGHNIKLDTAVLRAHPDWAALQSDGTRPINVTSHICWGHPDVQDAVADMIRGWWNDNPYVDIVHMYPVDNQLYCRDTVYCRPLGATVSTRWQNFTRIVMEKVELTHPGKRYWTYAYQGYKAVPQNDAAPFEFVGYALYEACYRHSFMSSSDATNNIPNTEVTGWLGKNVQMGIRGYEYIMFTDPMYVPLVKWEIEQMDWMKTNGLVGYMSELRPYRNSTSPENTNWNTNRINLYAAARAMWDTVNADSIVNDWNNVIYGTAGPHMRDYYKTFDTAWRNAPGDIKGYNNSPANFVDNFLSIPKFVKLNNHLRIARTTLENDVTDSALLASRNAQIALESKMLLNWQKIFNYKTERAYRYSTSVVKVTGTINWDSVPRLPAFENSNGQSVTEQTDVKMTWNTTNLVIRIVNHDYDVANRIQTATAHDDGNILTDDRIEIYLQKDSSNPAYIRFAVNAKNGTPWRYDASSKGGTNFVTSWTSSPAWSATNSFSTTDSTWTTTITIPFSAIGITPAENAAFKMQIKRGRPEGNSGWPDGSFYNQNNFAEVKLVNEITDPLFNKIILYDQGSANRFPISVEFQKRNWQVSSGVTGETELNAKLDEDAAVLLIKYFSTGISLSNSFFQNQITDFVSKGRLVVISGSNVPINTWFTGLPSVAWSSATSATRETVFREMGQWLTTPNNINVTVRDGMTPSQAYTPSAGWRKLATASFGANPDRPYLLTYQIGDGLLVLTSSSLGYSGGFEMFGSATPLNTVKLVENLRALQDSIHNYSLNATPPPIASVYTVQKQSDQLQSFKVLKAENSSVHLLVNSKIAEEAWLRITDISGRVISAEKVKLEKGINTVRIPASIINGNVYIAAMNMNGQTQTVKFLKK</sequence>
<protein>
    <submittedName>
        <fullName evidence="3">Putative secreted protein (Por secretion system target)</fullName>
    </submittedName>
</protein>
<dbReference type="InterPro" id="IPR032287">
    <property type="entry name" value="DUF4838"/>
</dbReference>
<dbReference type="InterPro" id="IPR029018">
    <property type="entry name" value="Hex-like_dom2"/>
</dbReference>
<reference evidence="3 4" key="1">
    <citation type="submission" date="2019-02" db="EMBL/GenBank/DDBJ databases">
        <title>Genomic Encyclopedia of Type Strains, Phase IV (KMG-IV): sequencing the most valuable type-strain genomes for metagenomic binning, comparative biology and taxonomic classification.</title>
        <authorList>
            <person name="Goeker M."/>
        </authorList>
    </citation>
    <scope>NUCLEOTIDE SEQUENCE [LARGE SCALE GENOMIC DNA]</scope>
    <source>
        <strain evidence="3 4">DSM 18116</strain>
    </source>
</reference>
<keyword evidence="4" id="KW-1185">Reference proteome</keyword>
<evidence type="ECO:0000256" key="2">
    <source>
        <dbReference type="SAM" id="SignalP"/>
    </source>
</evidence>